<evidence type="ECO:0000313" key="2">
    <source>
        <dbReference type="EMBL" id="UWM54946.1"/>
    </source>
</evidence>
<dbReference type="AlphaFoldDB" id="A0A9E7U8L0"/>
<gene>
    <name evidence="2" type="ORF">N0B31_01400</name>
</gene>
<dbReference type="InterPro" id="IPR007497">
    <property type="entry name" value="SIMPL/DUF541"/>
</dbReference>
<reference evidence="2" key="1">
    <citation type="submission" date="2022-09" db="EMBL/GenBank/DDBJ databases">
        <title>Diverse halophilic archaea isolated from saline environments.</title>
        <authorList>
            <person name="Cui H.-L."/>
        </authorList>
    </citation>
    <scope>NUCLEOTIDE SEQUENCE</scope>
    <source>
        <strain evidence="2">ZS-35-S2</strain>
    </source>
</reference>
<organism evidence="2 3">
    <name type="scientific">Salinirubellus salinus</name>
    <dbReference type="NCBI Taxonomy" id="1364945"/>
    <lineage>
        <taxon>Archaea</taxon>
        <taxon>Methanobacteriati</taxon>
        <taxon>Methanobacteriota</taxon>
        <taxon>Stenosarchaea group</taxon>
        <taxon>Halobacteria</taxon>
        <taxon>Halobacteriales</taxon>
        <taxon>Natronomonadaceae</taxon>
        <taxon>Salinirubellus</taxon>
    </lineage>
</organism>
<dbReference type="KEGG" id="ssai:N0B31_01400"/>
<name>A0A9E7U8L0_9EURY</name>
<dbReference type="Proteomes" id="UP001057580">
    <property type="component" value="Chromosome"/>
</dbReference>
<evidence type="ECO:0000313" key="3">
    <source>
        <dbReference type="Proteomes" id="UP001057580"/>
    </source>
</evidence>
<evidence type="ECO:0000256" key="1">
    <source>
        <dbReference type="SAM" id="MobiDB-lite"/>
    </source>
</evidence>
<proteinExistence type="predicted"/>
<dbReference type="EMBL" id="CP104003">
    <property type="protein sequence ID" value="UWM54946.1"/>
    <property type="molecule type" value="Genomic_DNA"/>
</dbReference>
<accession>A0A9E7U8L0</accession>
<sequence length="118" mass="12292">MDCAPETAEDVVVGVTDAGASVRGVEYALHEAARRERQDETLAAATERAREKAQRVAATEGLSLGELQRVETGEVGGRSGSGMHSIVDGALASGPASSVRPDPITVRATVEAVYELEN</sequence>
<dbReference type="Pfam" id="PF04402">
    <property type="entry name" value="SIMPL"/>
    <property type="match status" value="1"/>
</dbReference>
<protein>
    <submittedName>
        <fullName evidence="2">SIMPL domain-containing protein</fullName>
    </submittedName>
</protein>
<dbReference type="Gene3D" id="3.30.110.170">
    <property type="entry name" value="Protein of unknown function (DUF541), domain 1"/>
    <property type="match status" value="1"/>
</dbReference>
<keyword evidence="3" id="KW-1185">Reference proteome</keyword>
<feature type="region of interest" description="Disordered" evidence="1">
    <location>
        <begin position="68"/>
        <end position="101"/>
    </location>
</feature>